<organism evidence="3 4">
    <name type="scientific">Penstemon smallii</name>
    <dbReference type="NCBI Taxonomy" id="265156"/>
    <lineage>
        <taxon>Eukaryota</taxon>
        <taxon>Viridiplantae</taxon>
        <taxon>Streptophyta</taxon>
        <taxon>Embryophyta</taxon>
        <taxon>Tracheophyta</taxon>
        <taxon>Spermatophyta</taxon>
        <taxon>Magnoliopsida</taxon>
        <taxon>eudicotyledons</taxon>
        <taxon>Gunneridae</taxon>
        <taxon>Pentapetalae</taxon>
        <taxon>asterids</taxon>
        <taxon>lamiids</taxon>
        <taxon>Lamiales</taxon>
        <taxon>Plantaginaceae</taxon>
        <taxon>Cheloneae</taxon>
        <taxon>Penstemon</taxon>
    </lineage>
</organism>
<dbReference type="InterPro" id="IPR036574">
    <property type="entry name" value="Scorpion_toxin-like_sf"/>
</dbReference>
<comment type="caution">
    <text evidence="3">The sequence shown here is derived from an EMBL/GenBank/DDBJ whole genome shotgun (WGS) entry which is preliminary data.</text>
</comment>
<keyword evidence="1" id="KW-0732">Signal</keyword>
<dbReference type="SMART" id="SM00505">
    <property type="entry name" value="Knot1"/>
    <property type="match status" value="1"/>
</dbReference>
<dbReference type="Gene3D" id="3.30.30.10">
    <property type="entry name" value="Knottin, scorpion toxin-like"/>
    <property type="match status" value="1"/>
</dbReference>
<protein>
    <recommendedName>
        <fullName evidence="2">Knottins-like domain-containing protein</fullName>
    </recommendedName>
</protein>
<feature type="signal peptide" evidence="1">
    <location>
        <begin position="1"/>
        <end position="24"/>
    </location>
</feature>
<evidence type="ECO:0000259" key="2">
    <source>
        <dbReference type="SMART" id="SM00505"/>
    </source>
</evidence>
<proteinExistence type="predicted"/>
<evidence type="ECO:0000256" key="1">
    <source>
        <dbReference type="SAM" id="SignalP"/>
    </source>
</evidence>
<sequence length="85" mass="9178">MGRFSIVFLVLLLLLVTEIGPTVGIPKINPKWKWLGPVAGNICLKLSNKYQGYQGKCSSSYCANACKNEGGKGGICNSSRCYCIC</sequence>
<evidence type="ECO:0000313" key="3">
    <source>
        <dbReference type="EMBL" id="KAL3845804.1"/>
    </source>
</evidence>
<reference evidence="3 4" key="1">
    <citation type="submission" date="2024-12" db="EMBL/GenBank/DDBJ databases">
        <title>The unique morphological basis and parallel evolutionary history of personate flowers in Penstemon.</title>
        <authorList>
            <person name="Depatie T.H."/>
            <person name="Wessinger C.A."/>
        </authorList>
    </citation>
    <scope>NUCLEOTIDE SEQUENCE [LARGE SCALE GENOMIC DNA]</scope>
    <source>
        <strain evidence="3">WTNN_2</strain>
        <tissue evidence="3">Leaf</tissue>
    </source>
</reference>
<dbReference type="Proteomes" id="UP001634393">
    <property type="component" value="Unassembled WGS sequence"/>
</dbReference>
<accession>A0ABD3U8K6</accession>
<dbReference type="AlphaFoldDB" id="A0ABD3U8K6"/>
<gene>
    <name evidence="3" type="ORF">ACJIZ3_003207</name>
</gene>
<dbReference type="EMBL" id="JBJXBP010000002">
    <property type="protein sequence ID" value="KAL3845804.1"/>
    <property type="molecule type" value="Genomic_DNA"/>
</dbReference>
<feature type="domain" description="Knottins-like" evidence="2">
    <location>
        <begin position="42"/>
        <end position="85"/>
    </location>
</feature>
<evidence type="ECO:0000313" key="4">
    <source>
        <dbReference type="Proteomes" id="UP001634393"/>
    </source>
</evidence>
<feature type="chain" id="PRO_5044872103" description="Knottins-like domain-containing protein" evidence="1">
    <location>
        <begin position="25"/>
        <end position="85"/>
    </location>
</feature>
<dbReference type="InterPro" id="IPR003614">
    <property type="entry name" value="Knottins"/>
</dbReference>
<keyword evidence="4" id="KW-1185">Reference proteome</keyword>
<name>A0ABD3U8K6_9LAMI</name>